<dbReference type="Pfam" id="PF13472">
    <property type="entry name" value="Lipase_GDSL_2"/>
    <property type="match status" value="1"/>
</dbReference>
<dbReference type="Proteomes" id="UP001174934">
    <property type="component" value="Unassembled WGS sequence"/>
</dbReference>
<dbReference type="PANTHER" id="PTHR30383">
    <property type="entry name" value="THIOESTERASE 1/PROTEASE 1/LYSOPHOSPHOLIPASE L1"/>
    <property type="match status" value="1"/>
</dbReference>
<dbReference type="SUPFAM" id="SSF52266">
    <property type="entry name" value="SGNH hydrolase"/>
    <property type="match status" value="1"/>
</dbReference>
<evidence type="ECO:0000313" key="4">
    <source>
        <dbReference type="Proteomes" id="UP001174934"/>
    </source>
</evidence>
<dbReference type="InterPro" id="IPR013830">
    <property type="entry name" value="SGNH_hydro"/>
</dbReference>
<protein>
    <submittedName>
        <fullName evidence="3">Carbohydrate esterase family 3 protein</fullName>
    </submittedName>
</protein>
<dbReference type="Gene3D" id="3.40.50.1110">
    <property type="entry name" value="SGNH hydrolase"/>
    <property type="match status" value="1"/>
</dbReference>
<dbReference type="InterPro" id="IPR036514">
    <property type="entry name" value="SGNH_hydro_sf"/>
</dbReference>
<proteinExistence type="predicted"/>
<organism evidence="3 4">
    <name type="scientific">Bombardia bombarda</name>
    <dbReference type="NCBI Taxonomy" id="252184"/>
    <lineage>
        <taxon>Eukaryota</taxon>
        <taxon>Fungi</taxon>
        <taxon>Dikarya</taxon>
        <taxon>Ascomycota</taxon>
        <taxon>Pezizomycotina</taxon>
        <taxon>Sordariomycetes</taxon>
        <taxon>Sordariomycetidae</taxon>
        <taxon>Sordariales</taxon>
        <taxon>Lasiosphaeriaceae</taxon>
        <taxon>Bombardia</taxon>
    </lineage>
</organism>
<dbReference type="InterPro" id="IPR051532">
    <property type="entry name" value="Ester_Hydrolysis_Enzymes"/>
</dbReference>
<dbReference type="AlphaFoldDB" id="A0AA39XMY8"/>
<dbReference type="GO" id="GO:0004622">
    <property type="term" value="F:phosphatidylcholine lysophospholipase activity"/>
    <property type="evidence" value="ECO:0007669"/>
    <property type="project" value="TreeGrafter"/>
</dbReference>
<comment type="caution">
    <text evidence="3">The sequence shown here is derived from an EMBL/GenBank/DDBJ whole genome shotgun (WGS) entry which is preliminary data.</text>
</comment>
<sequence>MIFSIGSLFLALSSPMAHQGVAVSHAGLGLRATAPLGNGVPLRIMPLGASITYGQASTDGNGYRADLRAQLAPPTGGGGGGGGGNPVNMVGSVQHGTMKDNDVEGWPGYRIEQVHAKANLSVPRFKPNVVLVNAGTNDALQASNITTAGQRLERMLADVWAMSPRAAVVLSTLLINKNVAVEGRVVTINGQIRALVTKLQRAGRKVVLAEMHAGDGPQAGDMFDDTHPNDVGYRKMANIWFAALVTASDSGWLVAPEFVAGLPDDGGA</sequence>
<dbReference type="CDD" id="cd01833">
    <property type="entry name" value="XynB_like"/>
    <property type="match status" value="1"/>
</dbReference>
<evidence type="ECO:0000256" key="1">
    <source>
        <dbReference type="SAM" id="SignalP"/>
    </source>
</evidence>
<dbReference type="PANTHER" id="PTHR30383:SF31">
    <property type="entry name" value="SGNH HYDROLASE-TYPE ESTERASE DOMAIN-CONTAINING PROTEIN-RELATED"/>
    <property type="match status" value="1"/>
</dbReference>
<keyword evidence="4" id="KW-1185">Reference proteome</keyword>
<evidence type="ECO:0000259" key="2">
    <source>
        <dbReference type="Pfam" id="PF13472"/>
    </source>
</evidence>
<evidence type="ECO:0000313" key="3">
    <source>
        <dbReference type="EMBL" id="KAK0636992.1"/>
    </source>
</evidence>
<reference evidence="3" key="1">
    <citation type="submission" date="2023-06" db="EMBL/GenBank/DDBJ databases">
        <title>Genome-scale phylogeny and comparative genomics of the fungal order Sordariales.</title>
        <authorList>
            <consortium name="Lawrence Berkeley National Laboratory"/>
            <person name="Hensen N."/>
            <person name="Bonometti L."/>
            <person name="Westerberg I."/>
            <person name="Brannstrom I.O."/>
            <person name="Guillou S."/>
            <person name="Cros-Aarteil S."/>
            <person name="Calhoun S."/>
            <person name="Haridas S."/>
            <person name="Kuo A."/>
            <person name="Mondo S."/>
            <person name="Pangilinan J."/>
            <person name="Riley R."/>
            <person name="LaButti K."/>
            <person name="Andreopoulos B."/>
            <person name="Lipzen A."/>
            <person name="Chen C."/>
            <person name="Yanf M."/>
            <person name="Daum C."/>
            <person name="Ng V."/>
            <person name="Clum A."/>
            <person name="Steindorff A."/>
            <person name="Ohm R."/>
            <person name="Martin F."/>
            <person name="Silar P."/>
            <person name="Natvig D."/>
            <person name="Lalanne C."/>
            <person name="Gautier V."/>
            <person name="Ament-velasquez S.L."/>
            <person name="Kruys A."/>
            <person name="Hutchinson M.I."/>
            <person name="Powell A.J."/>
            <person name="Barry K."/>
            <person name="Miller A.N."/>
            <person name="Grigoriev I.V."/>
            <person name="Debuchy R."/>
            <person name="Gladieux P."/>
            <person name="Thoren M.H."/>
            <person name="Johannesson H."/>
        </authorList>
    </citation>
    <scope>NUCLEOTIDE SEQUENCE</scope>
    <source>
        <strain evidence="3">SMH3391-2</strain>
    </source>
</reference>
<feature type="chain" id="PRO_5041391648" evidence="1">
    <location>
        <begin position="23"/>
        <end position="268"/>
    </location>
</feature>
<dbReference type="EMBL" id="JAULSR010000001">
    <property type="protein sequence ID" value="KAK0636992.1"/>
    <property type="molecule type" value="Genomic_DNA"/>
</dbReference>
<accession>A0AA39XMY8</accession>
<gene>
    <name evidence="3" type="ORF">B0T17DRAFT_613642</name>
</gene>
<feature type="signal peptide" evidence="1">
    <location>
        <begin position="1"/>
        <end position="22"/>
    </location>
</feature>
<name>A0AA39XMY8_9PEZI</name>
<keyword evidence="1" id="KW-0732">Signal</keyword>
<feature type="domain" description="SGNH hydrolase-type esterase" evidence="2">
    <location>
        <begin position="47"/>
        <end position="234"/>
    </location>
</feature>